<sequence length="1165" mass="128342">MLQLDTSSSSSPSSGLLLRERSLRRAGNVLKSNGKPVIKELASPDPLDDPLLHPGSSGSSTSSSATGSRRKRGLSVSATIIRKIQEASKNLNLARSRSWSLKSSVTAAATAGVTTEDGGGGALHKRKHPQHIRSSSDGPPPPPPSSSHPPLVHHSNSAPEIPTTSSRCMTGLATVDEHDHNPDYTMQENIVPGCQLQRDQLVDVPVPPSLREGTFMTKVTSKKRKKVLVRLDPDMGQINWEVGQPLVRRRIIPIENIKEMRSGPDARYYREQFQLSQVHEDTWLTVIYIMDGNYKTLHLIAPSVEVFRMWDTTLRKLYDIRQQLMSGLGNLEMRQAMWEKQYWKGSDLEDNQRLRFDEVEKLCKRMNIHSSTDSLLRLFKQADVQKRGFLDFDDFRRFVKLLKGRPEVDRLYRKIRSKNGNVFDFSTFESFMREKQKSRLTQAELQEIFDRYATAVEQQPPSASSVTNGRASSPLPSSPTPPFGSLRSPVVSPPSVMIPVMTLEAFTSFLMSPDNSAFLDQHGKVWHDMTRPLPDYFVSSSHNTYLVGHQLVGNSTIEGYIRALLHSCRSVELDIYDGDVEPMIFHGKTFTSKVSLREVCNAIKKYGFVASPYPIIISAEVHCSVAQQDMIAEIMKEVFGDALVRMPATGKPKMTVLPSPEELKGRILLKTKDLTITTRQDSTDSDVFTETSGTSSASDSEVLQEYIRRDPESARMQSDGALACPTSPTGIVPPMSTSPSKRPPMQAAARTVIQSIRQVGKSAPSKAITIPLSPSVSGGNAGAATSILRGAPLVQSPRSEIPEAGSPIPFGVSRQPAKSQAKPKMSAALLALLVYTVGVKFQGINKKVEYAPEHMFSLSETTANKMIKAGDGAGMQDLIKHCRSHLVRVYPKGLRVTSTNYEPHRYWSAGVQLVAMNWQTFDLGYMMNHAMFQRNGRSGYVLKPTALRSGTAYKELLAKPKQHDLKLTIISAQQLPRPKDSSGRELMDRPVLDPYVEVTVHVPDWTYSSSSSSSSSNTPGGSGSVSERDGGGVGASASATSLPMGSSAGDGDDGKPGSTTTLGALSARSITYRTSAVKNNGFNPVWEEKVRIPFECVGDMWDLVFLRFVVRQEVREDEDPLAVYCVSLGSLGQGYRHLPLHDAQLSQYLFSTLFVRIDVDNVADS</sequence>
<evidence type="ECO:0000259" key="9">
    <source>
        <dbReference type="PROSITE" id="PS50008"/>
    </source>
</evidence>
<dbReference type="Gene3D" id="3.20.20.190">
    <property type="entry name" value="Phosphatidylinositol (PI) phosphodiesterase"/>
    <property type="match status" value="1"/>
</dbReference>
<evidence type="ECO:0000256" key="1">
    <source>
        <dbReference type="ARBA" id="ARBA00012368"/>
    </source>
</evidence>
<dbReference type="Pfam" id="PF00388">
    <property type="entry name" value="PI-PLC-X"/>
    <property type="match status" value="1"/>
</dbReference>
<keyword evidence="5" id="KW-0807">Transducer</keyword>
<proteinExistence type="predicted"/>
<dbReference type="PANTHER" id="PTHR10336:SF36">
    <property type="entry name" value="1-PHOSPHATIDYLINOSITOL 4,5-BISPHOSPHATE PHOSPHODIESTERASE BETA-4"/>
    <property type="match status" value="1"/>
</dbReference>
<dbReference type="InterPro" id="IPR037755">
    <property type="entry name" value="Plc1_PH"/>
</dbReference>
<dbReference type="InterPro" id="IPR001192">
    <property type="entry name" value="PI-PLC_fam"/>
</dbReference>
<feature type="domain" description="EF-hand" evidence="10">
    <location>
        <begin position="370"/>
        <end position="405"/>
    </location>
</feature>
<dbReference type="SMART" id="SM00149">
    <property type="entry name" value="PLCYc"/>
    <property type="match status" value="1"/>
</dbReference>
<evidence type="ECO:0000256" key="4">
    <source>
        <dbReference type="ARBA" id="ARBA00023098"/>
    </source>
</evidence>
<dbReference type="CDD" id="cd08598">
    <property type="entry name" value="PI-PLC1c_yeast"/>
    <property type="match status" value="1"/>
</dbReference>
<feature type="region of interest" description="Disordered" evidence="7">
    <location>
        <begin position="713"/>
        <end position="743"/>
    </location>
</feature>
<dbReference type="EC" id="3.1.4.11" evidence="1 6"/>
<dbReference type="CDD" id="cd13360">
    <property type="entry name" value="PH_PLC_fungal"/>
    <property type="match status" value="1"/>
</dbReference>
<dbReference type="Proteomes" id="UP000242287">
    <property type="component" value="Unassembled WGS sequence"/>
</dbReference>
<dbReference type="PROSITE" id="PS50007">
    <property type="entry name" value="PIPLC_X_DOMAIN"/>
    <property type="match status" value="1"/>
</dbReference>
<dbReference type="GO" id="GO:0016042">
    <property type="term" value="P:lipid catabolic process"/>
    <property type="evidence" value="ECO:0007669"/>
    <property type="project" value="UniProtKB-KW"/>
</dbReference>
<dbReference type="InterPro" id="IPR035892">
    <property type="entry name" value="C2_domain_sf"/>
</dbReference>
<feature type="region of interest" description="Disordered" evidence="7">
    <location>
        <begin position="459"/>
        <end position="486"/>
    </location>
</feature>
<dbReference type="Gene3D" id="2.60.40.150">
    <property type="entry name" value="C2 domain"/>
    <property type="match status" value="1"/>
</dbReference>
<dbReference type="Gene3D" id="2.30.29.30">
    <property type="entry name" value="Pleckstrin-homology domain (PH domain)/Phosphotyrosine-binding domain (PTB)"/>
    <property type="match status" value="1"/>
</dbReference>
<evidence type="ECO:0000256" key="6">
    <source>
        <dbReference type="RuleBase" id="RU361133"/>
    </source>
</evidence>
<dbReference type="InterPro" id="IPR011992">
    <property type="entry name" value="EF-hand-dom_pair"/>
</dbReference>
<evidence type="ECO:0000313" key="12">
    <source>
        <dbReference type="Proteomes" id="UP000242287"/>
    </source>
</evidence>
<dbReference type="SUPFAM" id="SSF50729">
    <property type="entry name" value="PH domain-like"/>
    <property type="match status" value="1"/>
</dbReference>
<dbReference type="CDD" id="cd00275">
    <property type="entry name" value="C2_PLC_like"/>
    <property type="match status" value="1"/>
</dbReference>
<dbReference type="PRINTS" id="PR00390">
    <property type="entry name" value="PHPHLIPASEC"/>
</dbReference>
<dbReference type="SUPFAM" id="SSF51695">
    <property type="entry name" value="PLC-like phosphodiesterases"/>
    <property type="match status" value="1"/>
</dbReference>
<feature type="region of interest" description="Disordered" evidence="7">
    <location>
        <begin position="970"/>
        <end position="990"/>
    </location>
</feature>
<dbReference type="PROSITE" id="PS50222">
    <property type="entry name" value="EF_HAND_2"/>
    <property type="match status" value="1"/>
</dbReference>
<feature type="compositionally biased region" description="Low complexity" evidence="7">
    <location>
        <begin position="55"/>
        <end position="67"/>
    </location>
</feature>
<feature type="compositionally biased region" description="Polar residues" evidence="7">
    <location>
        <begin position="459"/>
        <end position="471"/>
    </location>
</feature>
<feature type="domain" description="PI-PLC Y-box" evidence="9">
    <location>
        <begin position="829"/>
        <end position="948"/>
    </location>
</feature>
<evidence type="ECO:0000259" key="10">
    <source>
        <dbReference type="PROSITE" id="PS50222"/>
    </source>
</evidence>
<evidence type="ECO:0000256" key="7">
    <source>
        <dbReference type="SAM" id="MobiDB-lite"/>
    </source>
</evidence>
<dbReference type="Gene3D" id="1.10.238.10">
    <property type="entry name" value="EF-hand"/>
    <property type="match status" value="2"/>
</dbReference>
<accession>A0A2A9NGI8</accession>
<feature type="compositionally biased region" description="Low complexity" evidence="7">
    <location>
        <begin position="1008"/>
        <end position="1019"/>
    </location>
</feature>
<keyword evidence="2 6" id="KW-0378">Hydrolase</keyword>
<dbReference type="GO" id="GO:0048015">
    <property type="term" value="P:phosphatidylinositol-mediated signaling"/>
    <property type="evidence" value="ECO:0007669"/>
    <property type="project" value="TreeGrafter"/>
</dbReference>
<dbReference type="GO" id="GO:0004435">
    <property type="term" value="F:phosphatidylinositol-4,5-bisphosphate phospholipase C activity"/>
    <property type="evidence" value="ECO:0007669"/>
    <property type="project" value="UniProtKB-EC"/>
</dbReference>
<dbReference type="CDD" id="cd16207">
    <property type="entry name" value="EFh_ScPlc1p_like"/>
    <property type="match status" value="1"/>
</dbReference>
<dbReference type="InterPro" id="IPR017946">
    <property type="entry name" value="PLC-like_Pdiesterase_TIM-brl"/>
</dbReference>
<comment type="catalytic activity">
    <reaction evidence="6">
        <text>a 1,2-diacyl-sn-glycero-3-phospho-(1D-myo-inositol-4,5-bisphosphate) + H2O = 1D-myo-inositol 1,4,5-trisphosphate + a 1,2-diacyl-sn-glycerol + H(+)</text>
        <dbReference type="Rhea" id="RHEA:33179"/>
        <dbReference type="ChEBI" id="CHEBI:15377"/>
        <dbReference type="ChEBI" id="CHEBI:15378"/>
        <dbReference type="ChEBI" id="CHEBI:17815"/>
        <dbReference type="ChEBI" id="CHEBI:58456"/>
        <dbReference type="ChEBI" id="CHEBI:203600"/>
        <dbReference type="EC" id="3.1.4.11"/>
    </reaction>
</comment>
<organism evidence="11 12">
    <name type="scientific">Amanita thiersii Skay4041</name>
    <dbReference type="NCBI Taxonomy" id="703135"/>
    <lineage>
        <taxon>Eukaryota</taxon>
        <taxon>Fungi</taxon>
        <taxon>Dikarya</taxon>
        <taxon>Basidiomycota</taxon>
        <taxon>Agaricomycotina</taxon>
        <taxon>Agaricomycetes</taxon>
        <taxon>Agaricomycetidae</taxon>
        <taxon>Agaricales</taxon>
        <taxon>Pluteineae</taxon>
        <taxon>Amanitaceae</taxon>
        <taxon>Amanita</taxon>
    </lineage>
</organism>
<dbReference type="EMBL" id="KZ302063">
    <property type="protein sequence ID" value="PFH48424.1"/>
    <property type="molecule type" value="Genomic_DNA"/>
</dbReference>
<dbReference type="AlphaFoldDB" id="A0A2A9NGI8"/>
<dbReference type="Pfam" id="PF00387">
    <property type="entry name" value="PI-PLC-Y"/>
    <property type="match status" value="1"/>
</dbReference>
<feature type="compositionally biased region" description="Low complexity" evidence="7">
    <location>
        <begin position="148"/>
        <end position="157"/>
    </location>
</feature>
<feature type="compositionally biased region" description="Polar residues" evidence="7">
    <location>
        <begin position="685"/>
        <end position="701"/>
    </location>
</feature>
<feature type="region of interest" description="Disordered" evidence="7">
    <location>
        <begin position="681"/>
        <end position="701"/>
    </location>
</feature>
<dbReference type="PROSITE" id="PS50004">
    <property type="entry name" value="C2"/>
    <property type="match status" value="1"/>
</dbReference>
<dbReference type="OrthoDB" id="269822at2759"/>
<keyword evidence="3 6" id="KW-0442">Lipid degradation</keyword>
<feature type="region of interest" description="Disordered" evidence="7">
    <location>
        <begin position="111"/>
        <end position="165"/>
    </location>
</feature>
<feature type="domain" description="C2" evidence="8">
    <location>
        <begin position="943"/>
        <end position="1142"/>
    </location>
</feature>
<dbReference type="STRING" id="703135.A0A2A9NGI8"/>
<dbReference type="PROSITE" id="PS50008">
    <property type="entry name" value="PIPLC_Y_DOMAIN"/>
    <property type="match status" value="1"/>
</dbReference>
<keyword evidence="12" id="KW-1185">Reference proteome</keyword>
<dbReference type="SMART" id="SM00239">
    <property type="entry name" value="C2"/>
    <property type="match status" value="1"/>
</dbReference>
<evidence type="ECO:0000256" key="2">
    <source>
        <dbReference type="ARBA" id="ARBA00022801"/>
    </source>
</evidence>
<name>A0A2A9NGI8_9AGAR</name>
<reference evidence="11 12" key="1">
    <citation type="submission" date="2014-02" db="EMBL/GenBank/DDBJ databases">
        <title>Transposable element dynamics among asymbiotic and ectomycorrhizal Amanita fungi.</title>
        <authorList>
            <consortium name="DOE Joint Genome Institute"/>
            <person name="Hess J."/>
            <person name="Skrede I."/>
            <person name="Wolfe B."/>
            <person name="LaButti K."/>
            <person name="Ohm R.A."/>
            <person name="Grigoriev I.V."/>
            <person name="Pringle A."/>
        </authorList>
    </citation>
    <scope>NUCLEOTIDE SEQUENCE [LARGE SCALE GENOMIC DNA]</scope>
    <source>
        <strain evidence="11 12">SKay4041</strain>
    </source>
</reference>
<dbReference type="GO" id="GO:0051209">
    <property type="term" value="P:release of sequestered calcium ion into cytosol"/>
    <property type="evidence" value="ECO:0007669"/>
    <property type="project" value="TreeGrafter"/>
</dbReference>
<protein>
    <recommendedName>
        <fullName evidence="1 6">Phosphoinositide phospholipase C</fullName>
        <ecNumber evidence="1 6">3.1.4.11</ecNumber>
    </recommendedName>
</protein>
<dbReference type="InterPro" id="IPR000008">
    <property type="entry name" value="C2_dom"/>
</dbReference>
<dbReference type="SUPFAM" id="SSF49562">
    <property type="entry name" value="C2 domain (Calcium/lipid-binding domain, CaLB)"/>
    <property type="match status" value="1"/>
</dbReference>
<dbReference type="Pfam" id="PF00168">
    <property type="entry name" value="C2"/>
    <property type="match status" value="2"/>
</dbReference>
<evidence type="ECO:0000259" key="8">
    <source>
        <dbReference type="PROSITE" id="PS50004"/>
    </source>
</evidence>
<dbReference type="InterPro" id="IPR001711">
    <property type="entry name" value="PLipase_C_Pinositol-sp_Y"/>
</dbReference>
<evidence type="ECO:0000256" key="3">
    <source>
        <dbReference type="ARBA" id="ARBA00022963"/>
    </source>
</evidence>
<dbReference type="SUPFAM" id="SSF47473">
    <property type="entry name" value="EF-hand"/>
    <property type="match status" value="1"/>
</dbReference>
<feature type="compositionally biased region" description="Basic and acidic residues" evidence="7">
    <location>
        <begin position="977"/>
        <end position="990"/>
    </location>
</feature>
<evidence type="ECO:0000313" key="11">
    <source>
        <dbReference type="EMBL" id="PFH48424.1"/>
    </source>
</evidence>
<gene>
    <name evidence="11" type="ORF">AMATHDRAFT_65546</name>
</gene>
<dbReference type="InterPro" id="IPR000909">
    <property type="entry name" value="PLipase_C_PInositol-sp_X_dom"/>
</dbReference>
<dbReference type="SMART" id="SM00148">
    <property type="entry name" value="PLCXc"/>
    <property type="match status" value="1"/>
</dbReference>
<dbReference type="InterPro" id="IPR011993">
    <property type="entry name" value="PH-like_dom_sf"/>
</dbReference>
<keyword evidence="4 6" id="KW-0443">Lipid metabolism</keyword>
<feature type="compositionally biased region" description="Pro residues" evidence="7">
    <location>
        <begin position="138"/>
        <end position="147"/>
    </location>
</feature>
<evidence type="ECO:0000256" key="5">
    <source>
        <dbReference type="ARBA" id="ARBA00023224"/>
    </source>
</evidence>
<feature type="region of interest" description="Disordered" evidence="7">
    <location>
        <begin position="27"/>
        <end position="74"/>
    </location>
</feature>
<dbReference type="PANTHER" id="PTHR10336">
    <property type="entry name" value="PHOSPHOINOSITIDE-SPECIFIC PHOSPHOLIPASE C FAMILY PROTEIN"/>
    <property type="match status" value="1"/>
</dbReference>
<dbReference type="InterPro" id="IPR002048">
    <property type="entry name" value="EF_hand_dom"/>
</dbReference>
<feature type="region of interest" description="Disordered" evidence="7">
    <location>
        <begin position="1007"/>
        <end position="1062"/>
    </location>
</feature>
<dbReference type="GO" id="GO:0005509">
    <property type="term" value="F:calcium ion binding"/>
    <property type="evidence" value="ECO:0007669"/>
    <property type="project" value="InterPro"/>
</dbReference>